<protein>
    <submittedName>
        <fullName evidence="2">Uncharacterized protein</fullName>
    </submittedName>
</protein>
<dbReference type="HOGENOM" id="CLU_794751_0_0_1"/>
<dbReference type="Proteomes" id="UP000016927">
    <property type="component" value="Unassembled WGS sequence"/>
</dbReference>
<organism evidence="2 3">
    <name type="scientific">Nosema bombycis (strain CQ1 / CVCC 102059)</name>
    <name type="common">Microsporidian parasite</name>
    <name type="synonym">Pebrine of silkworm</name>
    <dbReference type="NCBI Taxonomy" id="578461"/>
    <lineage>
        <taxon>Eukaryota</taxon>
        <taxon>Fungi</taxon>
        <taxon>Fungi incertae sedis</taxon>
        <taxon>Microsporidia</taxon>
        <taxon>Nosematidae</taxon>
        <taxon>Nosema</taxon>
    </lineage>
</organism>
<name>R0KPW4_NOSB1</name>
<feature type="signal peptide" evidence="1">
    <location>
        <begin position="1"/>
        <end position="17"/>
    </location>
</feature>
<evidence type="ECO:0000256" key="1">
    <source>
        <dbReference type="SAM" id="SignalP"/>
    </source>
</evidence>
<keyword evidence="3" id="KW-1185">Reference proteome</keyword>
<evidence type="ECO:0000313" key="3">
    <source>
        <dbReference type="Proteomes" id="UP000016927"/>
    </source>
</evidence>
<proteinExistence type="predicted"/>
<sequence length="349" mass="41532">MINFLLICFCLSSKLEMDEDGYVLERSFIKKELDFMVGYDNFQEISMQLYRADTNFELSCIGNLVYLSREDFEDKIDVKFLFEPNFLNFDFSDNKTTVFIAKYELISGDDSSKKFEIRDLLKIKKVEKNNVIFTNDIKDVDLANAILQSICISKFDEMNYKPCIKNLFNRLERWLQNLDDKKMLLQHYHHLIGVKNLLKNEKDYELFDKILSISSEIQDFEIEYLYKLIAFEITTLCDKIVPNDLEFNPDLNTLSCVSYLLRILEMEAFFIHELKFTLLPFFICEPKKNMFVAIKCRYFHKYCEEAFEDKTNEEFYEIKGPKADFFVDGILIQHVETKASIHYIFVNRN</sequence>
<accession>R0KPW4</accession>
<gene>
    <name evidence="2" type="ORF">NBO_370g0002</name>
</gene>
<keyword evidence="1" id="KW-0732">Signal</keyword>
<dbReference type="AlphaFoldDB" id="R0KPW4"/>
<evidence type="ECO:0000313" key="2">
    <source>
        <dbReference type="EMBL" id="EOB12756.1"/>
    </source>
</evidence>
<reference evidence="2 3" key="1">
    <citation type="journal article" date="2013" name="BMC Genomics">
        <title>Comparative genomics of parasitic silkworm microsporidia reveal an association between genome expansion and host adaptation.</title>
        <authorList>
            <person name="Pan G."/>
            <person name="Xu J."/>
            <person name="Li T."/>
            <person name="Xia Q."/>
            <person name="Liu S.L."/>
            <person name="Zhang G."/>
            <person name="Li S."/>
            <person name="Li C."/>
            <person name="Liu H."/>
            <person name="Yang L."/>
            <person name="Liu T."/>
            <person name="Zhang X."/>
            <person name="Wu Z."/>
            <person name="Fan W."/>
            <person name="Dang X."/>
            <person name="Xiang H."/>
            <person name="Tao M."/>
            <person name="Li Y."/>
            <person name="Hu J."/>
            <person name="Li Z."/>
            <person name="Lin L."/>
            <person name="Luo J."/>
            <person name="Geng L."/>
            <person name="Wang L."/>
            <person name="Long M."/>
            <person name="Wan Y."/>
            <person name="He N."/>
            <person name="Zhang Z."/>
            <person name="Lu C."/>
            <person name="Keeling P.J."/>
            <person name="Wang J."/>
            <person name="Xiang Z."/>
            <person name="Zhou Z."/>
        </authorList>
    </citation>
    <scope>NUCLEOTIDE SEQUENCE [LARGE SCALE GENOMIC DNA]</scope>
    <source>
        <strain evidence="3">CQ1 / CVCC 102059</strain>
    </source>
</reference>
<dbReference type="EMBL" id="KB909278">
    <property type="protein sequence ID" value="EOB12756.1"/>
    <property type="molecule type" value="Genomic_DNA"/>
</dbReference>
<dbReference type="VEuPathDB" id="MicrosporidiaDB:NBO_370g0002"/>
<feature type="chain" id="PRO_5004344467" evidence="1">
    <location>
        <begin position="18"/>
        <end position="349"/>
    </location>
</feature>